<evidence type="ECO:0000313" key="1">
    <source>
        <dbReference type="EMBL" id="TMR21516.1"/>
    </source>
</evidence>
<proteinExistence type="predicted"/>
<comment type="caution">
    <text evidence="1">The sequence shown here is derived from an EMBL/GenBank/DDBJ whole genome shotgun (WGS) entry which is preliminary data.</text>
</comment>
<dbReference type="OrthoDB" id="3533994at2"/>
<dbReference type="AlphaFoldDB" id="A0A5S4FLB2"/>
<gene>
    <name evidence="1" type="ORF">ETD86_15200</name>
</gene>
<protein>
    <submittedName>
        <fullName evidence="1">Uncharacterized protein</fullName>
    </submittedName>
</protein>
<dbReference type="EMBL" id="VCKY01000042">
    <property type="protein sequence ID" value="TMR21516.1"/>
    <property type="molecule type" value="Genomic_DNA"/>
</dbReference>
<dbReference type="Proteomes" id="UP000309128">
    <property type="component" value="Unassembled WGS sequence"/>
</dbReference>
<organism evidence="1 2">
    <name type="scientific">Nonomuraea turkmeniaca</name>
    <dbReference type="NCBI Taxonomy" id="103838"/>
    <lineage>
        <taxon>Bacteria</taxon>
        <taxon>Bacillati</taxon>
        <taxon>Actinomycetota</taxon>
        <taxon>Actinomycetes</taxon>
        <taxon>Streptosporangiales</taxon>
        <taxon>Streptosporangiaceae</taxon>
        <taxon>Nonomuraea</taxon>
    </lineage>
</organism>
<keyword evidence="2" id="KW-1185">Reference proteome</keyword>
<sequence>MGTISVRFTLDEFGSDPGGAVHRRRSSVLMDIEASGEEVVELVAVQIDEDGGLVSWTRWRAGQERLLRWNASSRRIDGLPLPAPPNVTAVLADTFGPMGDPAEHGYRKIGNDSYEVEEGLGVFRLSFPDDLDRRVFEAVDPDDEQVMSRISGIHVGDSPAITPEILEMMATVPTRARIAFLRPEGP</sequence>
<accession>A0A5S4FLB2</accession>
<evidence type="ECO:0000313" key="2">
    <source>
        <dbReference type="Proteomes" id="UP000309128"/>
    </source>
</evidence>
<name>A0A5S4FLB2_9ACTN</name>
<dbReference type="RefSeq" id="WP_138666792.1">
    <property type="nucleotide sequence ID" value="NZ_VCKY01000042.1"/>
</dbReference>
<reference evidence="1 2" key="1">
    <citation type="submission" date="2019-05" db="EMBL/GenBank/DDBJ databases">
        <title>Draft genome sequence of Nonomuraea turkmeniaca DSM 43926.</title>
        <authorList>
            <person name="Saricaoglu S."/>
            <person name="Isik K."/>
        </authorList>
    </citation>
    <scope>NUCLEOTIDE SEQUENCE [LARGE SCALE GENOMIC DNA]</scope>
    <source>
        <strain evidence="1 2">DSM 43926</strain>
    </source>
</reference>